<evidence type="ECO:0000256" key="10">
    <source>
        <dbReference type="ARBA" id="ARBA00022989"/>
    </source>
</evidence>
<evidence type="ECO:0000256" key="9">
    <source>
        <dbReference type="ARBA" id="ARBA00022840"/>
    </source>
</evidence>
<evidence type="ECO:0000256" key="1">
    <source>
        <dbReference type="ARBA" id="ARBA00004251"/>
    </source>
</evidence>
<name>A0A5P2CV38_STRVZ</name>
<dbReference type="Pfam" id="PF16640">
    <property type="entry name" value="Big_3_5"/>
    <property type="match status" value="1"/>
</dbReference>
<dbReference type="AlphaFoldDB" id="A0A5P2CV38"/>
<evidence type="ECO:0000256" key="3">
    <source>
        <dbReference type="ARBA" id="ARBA00022475"/>
    </source>
</evidence>
<evidence type="ECO:0000256" key="17">
    <source>
        <dbReference type="SAM" id="SignalP"/>
    </source>
</evidence>
<reference evidence="20 21" key="1">
    <citation type="submission" date="2018-05" db="EMBL/GenBank/DDBJ databases">
        <title>Streptomyces venezuelae.</title>
        <authorList>
            <person name="Kim W."/>
            <person name="Lee N."/>
            <person name="Cho B.-K."/>
        </authorList>
    </citation>
    <scope>NUCLEOTIDE SEQUENCE [LARGE SCALE GENOMIC DNA]</scope>
    <source>
        <strain evidence="20 21">ATCC 21782</strain>
    </source>
</reference>
<dbReference type="InterPro" id="IPR055163">
    <property type="entry name" value="ALK/LTK-like_GRD"/>
</dbReference>
<comment type="subcellular location">
    <subcellularLocation>
        <location evidence="1">Cell membrane</location>
        <topology evidence="1">Single-pass type I membrane protein</topology>
    </subcellularLocation>
</comment>
<keyword evidence="9" id="KW-0067">ATP-binding</keyword>
<evidence type="ECO:0000256" key="15">
    <source>
        <dbReference type="ARBA" id="ARBA00023180"/>
    </source>
</evidence>
<keyword evidence="7" id="KW-0547">Nucleotide-binding</keyword>
<dbReference type="Pfam" id="PF12810">
    <property type="entry name" value="ALK_LTK_GRD"/>
    <property type="match status" value="1"/>
</dbReference>
<keyword evidence="11" id="KW-0472">Membrane</keyword>
<protein>
    <recommendedName>
        <fullName evidence="2">receptor protein-tyrosine kinase</fullName>
        <ecNumber evidence="2">2.7.10.1</ecNumber>
    </recommendedName>
</protein>
<evidence type="ECO:0000259" key="18">
    <source>
        <dbReference type="Pfam" id="PF12810"/>
    </source>
</evidence>
<feature type="chain" id="PRO_5025051447" description="receptor protein-tyrosine kinase" evidence="17">
    <location>
        <begin position="29"/>
        <end position="578"/>
    </location>
</feature>
<evidence type="ECO:0000313" key="20">
    <source>
        <dbReference type="EMBL" id="QES46774.1"/>
    </source>
</evidence>
<evidence type="ECO:0000256" key="4">
    <source>
        <dbReference type="ARBA" id="ARBA00022679"/>
    </source>
</evidence>
<dbReference type="GO" id="GO:0005975">
    <property type="term" value="P:carbohydrate metabolic process"/>
    <property type="evidence" value="ECO:0007669"/>
    <property type="project" value="UniProtKB-ARBA"/>
</dbReference>
<dbReference type="OrthoDB" id="3218241at2"/>
<gene>
    <name evidence="20" type="ORF">DEJ50_01805</name>
</gene>
<dbReference type="EMBL" id="CP029190">
    <property type="protein sequence ID" value="QES46774.1"/>
    <property type="molecule type" value="Genomic_DNA"/>
</dbReference>
<evidence type="ECO:0000256" key="2">
    <source>
        <dbReference type="ARBA" id="ARBA00011902"/>
    </source>
</evidence>
<keyword evidence="6 17" id="KW-0732">Signal</keyword>
<dbReference type="GO" id="GO:0005886">
    <property type="term" value="C:plasma membrane"/>
    <property type="evidence" value="ECO:0007669"/>
    <property type="project" value="UniProtKB-SubCell"/>
</dbReference>
<feature type="compositionally biased region" description="Gly residues" evidence="16">
    <location>
        <begin position="145"/>
        <end position="166"/>
    </location>
</feature>
<keyword evidence="15" id="KW-0325">Glycoprotein</keyword>
<dbReference type="EC" id="2.7.10.1" evidence="2"/>
<keyword evidence="5" id="KW-0812">Transmembrane</keyword>
<evidence type="ECO:0000256" key="8">
    <source>
        <dbReference type="ARBA" id="ARBA00022777"/>
    </source>
</evidence>
<proteinExistence type="predicted"/>
<feature type="compositionally biased region" description="Pro residues" evidence="16">
    <location>
        <begin position="32"/>
        <end position="42"/>
    </location>
</feature>
<dbReference type="Gene3D" id="2.60.40.10">
    <property type="entry name" value="Immunoglobulins"/>
    <property type="match status" value="1"/>
</dbReference>
<evidence type="ECO:0000256" key="6">
    <source>
        <dbReference type="ARBA" id="ARBA00022729"/>
    </source>
</evidence>
<evidence type="ECO:0000313" key="21">
    <source>
        <dbReference type="Proteomes" id="UP000325211"/>
    </source>
</evidence>
<evidence type="ECO:0000256" key="12">
    <source>
        <dbReference type="ARBA" id="ARBA00023137"/>
    </source>
</evidence>
<keyword evidence="12" id="KW-0829">Tyrosine-protein kinase</keyword>
<evidence type="ECO:0000259" key="19">
    <source>
        <dbReference type="Pfam" id="PF16640"/>
    </source>
</evidence>
<dbReference type="GO" id="GO:0004714">
    <property type="term" value="F:transmembrane receptor protein tyrosine kinase activity"/>
    <property type="evidence" value="ECO:0007669"/>
    <property type="project" value="UniProtKB-EC"/>
</dbReference>
<keyword evidence="4" id="KW-0808">Transferase</keyword>
<keyword evidence="8" id="KW-0418">Kinase</keyword>
<keyword evidence="14" id="KW-0675">Receptor</keyword>
<evidence type="ECO:0000256" key="13">
    <source>
        <dbReference type="ARBA" id="ARBA00023157"/>
    </source>
</evidence>
<feature type="compositionally biased region" description="Gly residues" evidence="16">
    <location>
        <begin position="192"/>
        <end position="226"/>
    </location>
</feature>
<dbReference type="Proteomes" id="UP000325211">
    <property type="component" value="Chromosome"/>
</dbReference>
<evidence type="ECO:0000256" key="14">
    <source>
        <dbReference type="ARBA" id="ARBA00023170"/>
    </source>
</evidence>
<feature type="signal peptide" evidence="17">
    <location>
        <begin position="1"/>
        <end position="28"/>
    </location>
</feature>
<feature type="compositionally biased region" description="Gly residues" evidence="16">
    <location>
        <begin position="259"/>
        <end position="306"/>
    </location>
</feature>
<organism evidence="20 21">
    <name type="scientific">Streptomyces venezuelae</name>
    <dbReference type="NCBI Taxonomy" id="54571"/>
    <lineage>
        <taxon>Bacteria</taxon>
        <taxon>Bacillati</taxon>
        <taxon>Actinomycetota</taxon>
        <taxon>Actinomycetes</taxon>
        <taxon>Kitasatosporales</taxon>
        <taxon>Streptomycetaceae</taxon>
        <taxon>Streptomyces</taxon>
    </lineage>
</organism>
<feature type="domain" description="ALK/LTK-like glycine-rich" evidence="18">
    <location>
        <begin position="79"/>
        <end position="312"/>
    </location>
</feature>
<feature type="region of interest" description="Disordered" evidence="16">
    <location>
        <begin position="130"/>
        <end position="172"/>
    </location>
</feature>
<dbReference type="GO" id="GO:0005524">
    <property type="term" value="F:ATP binding"/>
    <property type="evidence" value="ECO:0007669"/>
    <property type="project" value="UniProtKB-KW"/>
</dbReference>
<feature type="domain" description="Bacterial Ig-like" evidence="19">
    <location>
        <begin position="347"/>
        <end position="429"/>
    </location>
</feature>
<keyword evidence="3" id="KW-1003">Cell membrane</keyword>
<evidence type="ECO:0000256" key="11">
    <source>
        <dbReference type="ARBA" id="ARBA00023136"/>
    </source>
</evidence>
<dbReference type="InterPro" id="IPR013783">
    <property type="entry name" value="Ig-like_fold"/>
</dbReference>
<evidence type="ECO:0000256" key="7">
    <source>
        <dbReference type="ARBA" id="ARBA00022741"/>
    </source>
</evidence>
<accession>A0A5P2CV38</accession>
<evidence type="ECO:0000256" key="16">
    <source>
        <dbReference type="SAM" id="MobiDB-lite"/>
    </source>
</evidence>
<feature type="region of interest" description="Disordered" evidence="16">
    <location>
        <begin position="27"/>
        <end position="49"/>
    </location>
</feature>
<dbReference type="RefSeq" id="WP_150205652.1">
    <property type="nucleotide sequence ID" value="NZ_CP029190.1"/>
</dbReference>
<keyword evidence="10" id="KW-1133">Transmembrane helix</keyword>
<keyword evidence="13" id="KW-1015">Disulfide bond</keyword>
<evidence type="ECO:0000256" key="5">
    <source>
        <dbReference type="ARBA" id="ARBA00022692"/>
    </source>
</evidence>
<sequence>MRPAARVRHLAGAAVLLAAVLTPLTASATEPAGPPAPPPATLPSPCGTGGTFTASPPTCTYTGTGSDIFTAPAGVGSVAIALYGAEGGSAAGYVTPNPPNEGAPGGLGGETRATLAVSPGQTLRITVGAAGIPGSSRRGEYARPGGHGHGAGGGGAHGGGGSGGGASDVRTGAFGPADRVLVAGGGGGAGNGGPLLRGGHGGGLAGEPGGQGGGPEGSGVAGGGGTQDRPGSGSPNSRLGGPGIAGSDIDPNTGLPNPGSGGPGGNGSRGGNGGGGGGGGWFGGGGGSGGGNPDNLPGAGGGGGSGYAAPTATGVSLRPGVNPGNGRAVVTFRYGSSVRVVPDTVAPLFGHPVTFTATVDPGNPGAGTPTGTVEFRDGPVLLAEVPLEDGRARFRTGALRPGSHAITARFGGDPAFEPAATAEPAGVTVGFSRPCLTGPQAGSLTVAAGESLCLAAGATWTGPVRVKPGGALAVSQARITGPVSADGALALRFCGSAVTGPVGVQRTGGPVRIGAGADTPEGCAGNTLTGPVTLEGNTGGVELVAGRITGPLRCEANVPAPQLSGTTVTGPRSGQCRG</sequence>
<feature type="region of interest" description="Disordered" evidence="16">
    <location>
        <begin position="192"/>
        <end position="306"/>
    </location>
</feature>
<dbReference type="InterPro" id="IPR032109">
    <property type="entry name" value="Big_3_5"/>
</dbReference>